<keyword evidence="1" id="KW-0472">Membrane</keyword>
<dbReference type="EMBL" id="CAESAL010000010">
    <property type="protein sequence ID" value="CAB4334453.1"/>
    <property type="molecule type" value="Genomic_DNA"/>
</dbReference>
<dbReference type="EMBL" id="CAEZVC010000012">
    <property type="protein sequence ID" value="CAB4615796.1"/>
    <property type="molecule type" value="Genomic_DNA"/>
</dbReference>
<evidence type="ECO:0000313" key="3">
    <source>
        <dbReference type="EMBL" id="CAB4370832.1"/>
    </source>
</evidence>
<protein>
    <submittedName>
        <fullName evidence="8">Unannotated protein</fullName>
    </submittedName>
</protein>
<feature type="transmembrane region" description="Helical" evidence="1">
    <location>
        <begin position="213"/>
        <end position="235"/>
    </location>
</feature>
<evidence type="ECO:0000256" key="1">
    <source>
        <dbReference type="SAM" id="Phobius"/>
    </source>
</evidence>
<dbReference type="InterPro" id="IPR025333">
    <property type="entry name" value="DUF4239"/>
</dbReference>
<organism evidence="8">
    <name type="scientific">freshwater metagenome</name>
    <dbReference type="NCBI Taxonomy" id="449393"/>
    <lineage>
        <taxon>unclassified sequences</taxon>
        <taxon>metagenomes</taxon>
        <taxon>ecological metagenomes</taxon>
    </lineage>
</organism>
<name>A0A6J6YTH6_9ZZZZ</name>
<dbReference type="EMBL" id="CAFBNJ010000006">
    <property type="protein sequence ID" value="CAB4941311.1"/>
    <property type="molecule type" value="Genomic_DNA"/>
</dbReference>
<proteinExistence type="predicted"/>
<evidence type="ECO:0000313" key="4">
    <source>
        <dbReference type="EMBL" id="CAB4584647.1"/>
    </source>
</evidence>
<accession>A0A6J6YTH6</accession>
<dbReference type="EMBL" id="CAEZTY010000027">
    <property type="protein sequence ID" value="CAB4584647.1"/>
    <property type="molecule type" value="Genomic_DNA"/>
</dbReference>
<evidence type="ECO:0000313" key="2">
    <source>
        <dbReference type="EMBL" id="CAB4334453.1"/>
    </source>
</evidence>
<keyword evidence="1" id="KW-0812">Transmembrane</keyword>
<evidence type="ECO:0000313" key="8">
    <source>
        <dbReference type="EMBL" id="CAB4808557.1"/>
    </source>
</evidence>
<dbReference type="EMBL" id="CAFAAM010000130">
    <property type="protein sequence ID" value="CAB4808557.1"/>
    <property type="molecule type" value="Genomic_DNA"/>
</dbReference>
<dbReference type="EMBL" id="CAFAAD010000004">
    <property type="protein sequence ID" value="CAB4781231.1"/>
    <property type="molecule type" value="Genomic_DNA"/>
</dbReference>
<evidence type="ECO:0000313" key="9">
    <source>
        <dbReference type="EMBL" id="CAB4941311.1"/>
    </source>
</evidence>
<keyword evidence="1" id="KW-1133">Transmembrane helix</keyword>
<evidence type="ECO:0000313" key="10">
    <source>
        <dbReference type="EMBL" id="CAB4985126.1"/>
    </source>
</evidence>
<dbReference type="AlphaFoldDB" id="A0A6J6YTH6"/>
<evidence type="ECO:0000313" key="7">
    <source>
        <dbReference type="EMBL" id="CAB4781231.1"/>
    </source>
</evidence>
<feature type="transmembrane region" description="Helical" evidence="1">
    <location>
        <begin position="185"/>
        <end position="206"/>
    </location>
</feature>
<dbReference type="EMBL" id="CAFBRD010000035">
    <property type="protein sequence ID" value="CAB5076734.1"/>
    <property type="molecule type" value="Genomic_DNA"/>
</dbReference>
<gene>
    <name evidence="4" type="ORF">UFOPK1762_00898</name>
    <name evidence="5" type="ORF">UFOPK1906_00358</name>
    <name evidence="6" type="ORF">UFOPK2624_00696</name>
    <name evidence="7" type="ORF">UFOPK2969_00099</name>
    <name evidence="8" type="ORF">UFOPK3010_01003</name>
    <name evidence="2" type="ORF">UFOPK3331_00466</name>
    <name evidence="9" type="ORF">UFOPK3785_00208</name>
    <name evidence="10" type="ORF">UFOPK3927_00954</name>
    <name evidence="3" type="ORF">UFOPK4201_00451</name>
    <name evidence="11" type="ORF">UFOPK4371_00816</name>
</gene>
<dbReference type="EMBL" id="CAFBOK010000099">
    <property type="protein sequence ID" value="CAB4985126.1"/>
    <property type="molecule type" value="Genomic_DNA"/>
</dbReference>
<feature type="transmembrane region" description="Helical" evidence="1">
    <location>
        <begin position="6"/>
        <end position="27"/>
    </location>
</feature>
<evidence type="ECO:0000313" key="5">
    <source>
        <dbReference type="EMBL" id="CAB4615796.1"/>
    </source>
</evidence>
<dbReference type="Pfam" id="PF14023">
    <property type="entry name" value="Bestrophin-like"/>
    <property type="match status" value="1"/>
</dbReference>
<dbReference type="EMBL" id="CAEUNJ010000013">
    <property type="protein sequence ID" value="CAB4370832.1"/>
    <property type="molecule type" value="Genomic_DNA"/>
</dbReference>
<reference evidence="8" key="1">
    <citation type="submission" date="2020-05" db="EMBL/GenBank/DDBJ databases">
        <authorList>
            <person name="Chiriac C."/>
            <person name="Salcher M."/>
            <person name="Ghai R."/>
            <person name="Kavagutti S V."/>
        </authorList>
    </citation>
    <scope>NUCLEOTIDE SEQUENCE</scope>
</reference>
<feature type="transmembrane region" description="Helical" evidence="1">
    <location>
        <begin position="48"/>
        <end position="70"/>
    </location>
</feature>
<evidence type="ECO:0000313" key="6">
    <source>
        <dbReference type="EMBL" id="CAB4703705.1"/>
    </source>
</evidence>
<dbReference type="EMBL" id="CAEZXY010000020">
    <property type="protein sequence ID" value="CAB4703705.1"/>
    <property type="molecule type" value="Genomic_DNA"/>
</dbReference>
<sequence length="262" mass="27565">MTFLTGLSWWILIPMVFLIVGGIAIIARVVSTRVLKDHASQSSTNASPLMPTLGVLFALLSSFAIAAQWANQSAADSVVSRMSTSSARLAWASTAPGASTIEIQSALAADLTTTADDGWDQLQSGDDILFNESASYRELQQTVRDSVYSSSMSVPAASELLSAVDEVGASRHELTDAASKSLPTLLLLVLALSGIALTVNAVILTVASHRKAAYVVTSVVVLVSLDLALLLVLAAPFRGTVQTSPKAIQAVVQRIETGFYSR</sequence>
<evidence type="ECO:0000313" key="11">
    <source>
        <dbReference type="EMBL" id="CAB5076734.1"/>
    </source>
</evidence>